<evidence type="ECO:0000256" key="3">
    <source>
        <dbReference type="ARBA" id="ARBA00022989"/>
    </source>
</evidence>
<feature type="transmembrane region" description="Helical" evidence="5">
    <location>
        <begin position="63"/>
        <end position="80"/>
    </location>
</feature>
<evidence type="ECO:0000313" key="7">
    <source>
        <dbReference type="Proteomes" id="UP001623660"/>
    </source>
</evidence>
<dbReference type="SUPFAM" id="SSF103481">
    <property type="entry name" value="Multidrug resistance efflux transporter EmrE"/>
    <property type="match status" value="1"/>
</dbReference>
<evidence type="ECO:0000256" key="5">
    <source>
        <dbReference type="HAMAP-Rule" id="MF_00010"/>
    </source>
</evidence>
<keyword evidence="2 5" id="KW-0812">Transmembrane</keyword>
<feature type="transmembrane region" description="Helical" evidence="5">
    <location>
        <begin position="92"/>
        <end position="109"/>
    </location>
</feature>
<protein>
    <submittedName>
        <fullName evidence="6">YnfA family protein</fullName>
    </submittedName>
</protein>
<feature type="transmembrane region" description="Helical" evidence="5">
    <location>
        <begin position="7"/>
        <end position="28"/>
    </location>
</feature>
<accession>A0ABW8SN07</accession>
<dbReference type="RefSeq" id="WP_406792703.1">
    <property type="nucleotide sequence ID" value="NZ_JBJHZX010000019.1"/>
</dbReference>
<dbReference type="PANTHER" id="PTHR36116:SF1">
    <property type="entry name" value="UPF0060 MEMBRANE PROTEIN YNFA"/>
    <property type="match status" value="1"/>
</dbReference>
<dbReference type="Pfam" id="PF02694">
    <property type="entry name" value="UPF0060"/>
    <property type="match status" value="1"/>
</dbReference>
<evidence type="ECO:0000313" key="6">
    <source>
        <dbReference type="EMBL" id="MFL0196596.1"/>
    </source>
</evidence>
<name>A0ABW8SN07_9CLOT</name>
<evidence type="ECO:0000256" key="1">
    <source>
        <dbReference type="ARBA" id="ARBA00022475"/>
    </source>
</evidence>
<keyword evidence="7" id="KW-1185">Reference proteome</keyword>
<feature type="transmembrane region" description="Helical" evidence="5">
    <location>
        <begin position="34"/>
        <end position="51"/>
    </location>
</feature>
<organism evidence="6 7">
    <name type="scientific">Candidatus Clostridium eludens</name>
    <dbReference type="NCBI Taxonomy" id="3381663"/>
    <lineage>
        <taxon>Bacteria</taxon>
        <taxon>Bacillati</taxon>
        <taxon>Bacillota</taxon>
        <taxon>Clostridia</taxon>
        <taxon>Eubacteriales</taxon>
        <taxon>Clostridiaceae</taxon>
        <taxon>Clostridium</taxon>
    </lineage>
</organism>
<proteinExistence type="inferred from homology"/>
<comment type="caution">
    <text evidence="6">The sequence shown here is derived from an EMBL/GenBank/DDBJ whole genome shotgun (WGS) entry which is preliminary data.</text>
</comment>
<keyword evidence="3 5" id="KW-1133">Transmembrane helix</keyword>
<comment type="similarity">
    <text evidence="5">Belongs to the UPF0060 family.</text>
</comment>
<dbReference type="HAMAP" id="MF_00010">
    <property type="entry name" value="UPF0060"/>
    <property type="match status" value="1"/>
</dbReference>
<keyword evidence="4 5" id="KW-0472">Membrane</keyword>
<gene>
    <name evidence="6" type="ORF">ACJDU8_13665</name>
</gene>
<evidence type="ECO:0000256" key="4">
    <source>
        <dbReference type="ARBA" id="ARBA00023136"/>
    </source>
</evidence>
<reference evidence="6 7" key="1">
    <citation type="submission" date="2024-11" db="EMBL/GenBank/DDBJ databases">
        <authorList>
            <person name="Heng Y.C."/>
            <person name="Lim A.C.H."/>
            <person name="Lee J.K.Y."/>
            <person name="Kittelmann S."/>
        </authorList>
    </citation>
    <scope>NUCLEOTIDE SEQUENCE [LARGE SCALE GENOMIC DNA]</scope>
    <source>
        <strain evidence="6 7">WILCCON 0269</strain>
    </source>
</reference>
<dbReference type="InterPro" id="IPR003844">
    <property type="entry name" value="UPF0060"/>
</dbReference>
<dbReference type="NCBIfam" id="NF002586">
    <property type="entry name" value="PRK02237.1"/>
    <property type="match status" value="1"/>
</dbReference>
<evidence type="ECO:0000256" key="2">
    <source>
        <dbReference type="ARBA" id="ARBA00022692"/>
    </source>
</evidence>
<dbReference type="InterPro" id="IPR037185">
    <property type="entry name" value="EmrE-like"/>
</dbReference>
<sequence>MEIIKSIFYFILAGLFEIGGGYFIWLWLRDDKSIWYALAGAISLVIYGIIPTFQPQNANFGKVYAAYGGIFIVLSILWGWKIDNVIPDKFDLIGGAIALVGIIIIMYAPRG</sequence>
<comment type="subcellular location">
    <subcellularLocation>
        <location evidence="5">Cell membrane</location>
        <topology evidence="5">Multi-pass membrane protein</topology>
    </subcellularLocation>
</comment>
<dbReference type="PANTHER" id="PTHR36116">
    <property type="entry name" value="UPF0060 MEMBRANE PROTEIN YNFA"/>
    <property type="match status" value="1"/>
</dbReference>
<dbReference type="Proteomes" id="UP001623660">
    <property type="component" value="Unassembled WGS sequence"/>
</dbReference>
<keyword evidence="1 5" id="KW-1003">Cell membrane</keyword>
<dbReference type="EMBL" id="JBJHZX010000019">
    <property type="protein sequence ID" value="MFL0196596.1"/>
    <property type="molecule type" value="Genomic_DNA"/>
</dbReference>